<dbReference type="Proteomes" id="UP001352852">
    <property type="component" value="Unassembled WGS sequence"/>
</dbReference>
<organism evidence="2 3">
    <name type="scientific">Characodon lateralis</name>
    <dbReference type="NCBI Taxonomy" id="208331"/>
    <lineage>
        <taxon>Eukaryota</taxon>
        <taxon>Metazoa</taxon>
        <taxon>Chordata</taxon>
        <taxon>Craniata</taxon>
        <taxon>Vertebrata</taxon>
        <taxon>Euteleostomi</taxon>
        <taxon>Actinopterygii</taxon>
        <taxon>Neopterygii</taxon>
        <taxon>Teleostei</taxon>
        <taxon>Neoteleostei</taxon>
        <taxon>Acanthomorphata</taxon>
        <taxon>Ovalentaria</taxon>
        <taxon>Atherinomorphae</taxon>
        <taxon>Cyprinodontiformes</taxon>
        <taxon>Goodeidae</taxon>
        <taxon>Characodon</taxon>
    </lineage>
</organism>
<sequence length="73" mass="8281">MWTNVIPNRRRYLRVSNLDSSRGSTRHILQLAASKLQPSRTTRANPVHPPPRPHPTTDKDSAELDTVLLDQVT</sequence>
<evidence type="ECO:0000313" key="2">
    <source>
        <dbReference type="EMBL" id="MED6274967.1"/>
    </source>
</evidence>
<gene>
    <name evidence="2" type="ORF">CHARACLAT_021684</name>
</gene>
<evidence type="ECO:0000313" key="3">
    <source>
        <dbReference type="Proteomes" id="UP001352852"/>
    </source>
</evidence>
<evidence type="ECO:0000256" key="1">
    <source>
        <dbReference type="SAM" id="MobiDB-lite"/>
    </source>
</evidence>
<protein>
    <submittedName>
        <fullName evidence="2">Uncharacterized protein</fullName>
    </submittedName>
</protein>
<comment type="caution">
    <text evidence="2">The sequence shown here is derived from an EMBL/GenBank/DDBJ whole genome shotgun (WGS) entry which is preliminary data.</text>
</comment>
<proteinExistence type="predicted"/>
<accession>A0ABU7DIN1</accession>
<dbReference type="EMBL" id="JAHUTJ010026729">
    <property type="protein sequence ID" value="MED6274967.1"/>
    <property type="molecule type" value="Genomic_DNA"/>
</dbReference>
<name>A0ABU7DIN1_9TELE</name>
<reference evidence="2 3" key="1">
    <citation type="submission" date="2021-06" db="EMBL/GenBank/DDBJ databases">
        <authorList>
            <person name="Palmer J.M."/>
        </authorList>
    </citation>
    <scope>NUCLEOTIDE SEQUENCE [LARGE SCALE GENOMIC DNA]</scope>
    <source>
        <strain evidence="2 3">CL_MEX2019</strain>
        <tissue evidence="2">Muscle</tissue>
    </source>
</reference>
<feature type="region of interest" description="Disordered" evidence="1">
    <location>
        <begin position="32"/>
        <end position="73"/>
    </location>
</feature>
<keyword evidence="3" id="KW-1185">Reference proteome</keyword>